<protein>
    <submittedName>
        <fullName evidence="1">Nucleotidyltransferase</fullName>
    </submittedName>
</protein>
<evidence type="ECO:0000313" key="2">
    <source>
        <dbReference type="Proteomes" id="UP000887097"/>
    </source>
</evidence>
<evidence type="ECO:0000313" key="1">
    <source>
        <dbReference type="EMBL" id="GJG33537.1"/>
    </source>
</evidence>
<reference evidence="1" key="1">
    <citation type="submission" date="2021-08" db="EMBL/GenBank/DDBJ databases">
        <title>Prevotella lacticifex sp. nov., isolated from rumen of cow.</title>
        <authorList>
            <person name="Shinkai T."/>
            <person name="Ikeyama N."/>
            <person name="Kumagai M."/>
            <person name="Ohmori H."/>
            <person name="Sakamoto M."/>
            <person name="Ohkuma M."/>
            <person name="Mitsumori M."/>
        </authorList>
    </citation>
    <scope>NUCLEOTIDE SEQUENCE</scope>
    <source>
        <strain evidence="1">JCM 8259</strain>
    </source>
</reference>
<dbReference type="InterPro" id="IPR014942">
    <property type="entry name" value="AbiEii"/>
</dbReference>
<dbReference type="Gene3D" id="3.10.450.620">
    <property type="entry name" value="JHP933, nucleotidyltransferase-like core domain"/>
    <property type="match status" value="1"/>
</dbReference>
<proteinExistence type="predicted"/>
<sequence>MSRWIDNNLADRLYMVNRISDLKNIDQESVEKDWWVTTVLKALFELSTSKYTYFKGGTSLSKGWNIINRFSEDIDIALYRDFFLIEKGVACARCENNNQIKMLRKASRDFVHGELKNELEKKLESIGFNVKVEAVTTHMTAEGEKPIDHDADPTVLLVHYPSIFNSGHSYVKPVVKIEISCLSMKEPFEVKHISSLISDEFKDDDGETMTDIATISPSRTFLEKAFLLNEEYQRRHPRTLRMSRHLYDLEKLMDTEYARSALQNVLLYTEIVEHRKKFYHVGGVDYSLDMPDKISFCPVGEIQNRFRSDYENMKSSFIYGNPLDFDALLKRLEELQNRFRQMVL</sequence>
<gene>
    <name evidence="1" type="ORF">PRMUPPPA20_16460</name>
</gene>
<dbReference type="EMBL" id="BPTT01000001">
    <property type="protein sequence ID" value="GJG33537.1"/>
    <property type="molecule type" value="Genomic_DNA"/>
</dbReference>
<accession>A0AA37I330</accession>
<organism evidence="1 2">
    <name type="scientific">Xylanibacter ruminicola</name>
    <name type="common">Prevotella ruminicola</name>
    <dbReference type="NCBI Taxonomy" id="839"/>
    <lineage>
        <taxon>Bacteria</taxon>
        <taxon>Pseudomonadati</taxon>
        <taxon>Bacteroidota</taxon>
        <taxon>Bacteroidia</taxon>
        <taxon>Bacteroidales</taxon>
        <taxon>Prevotellaceae</taxon>
        <taxon>Xylanibacter</taxon>
    </lineage>
</organism>
<dbReference type="Pfam" id="PF08843">
    <property type="entry name" value="AbiEii"/>
    <property type="match status" value="1"/>
</dbReference>
<dbReference type="AlphaFoldDB" id="A0AA37I330"/>
<name>A0AA37I330_XYLRU</name>
<dbReference type="Proteomes" id="UP000887097">
    <property type="component" value="Unassembled WGS sequence"/>
</dbReference>
<dbReference type="RefSeq" id="WP_041385787.1">
    <property type="nucleotide sequence ID" value="NZ_BPTT01000001.1"/>
</dbReference>
<dbReference type="GeneID" id="31500680"/>
<comment type="caution">
    <text evidence="1">The sequence shown here is derived from an EMBL/GenBank/DDBJ whole genome shotgun (WGS) entry which is preliminary data.</text>
</comment>